<dbReference type="Proteomes" id="UP000830671">
    <property type="component" value="Chromosome 1"/>
</dbReference>
<accession>A0A9Q8SBL4</accession>
<evidence type="ECO:0000313" key="2">
    <source>
        <dbReference type="Proteomes" id="UP000830671"/>
    </source>
</evidence>
<name>A0A9Q8SBL4_9PEZI</name>
<evidence type="ECO:0000313" key="1">
    <source>
        <dbReference type="EMBL" id="UQC74058.1"/>
    </source>
</evidence>
<organism evidence="1 2">
    <name type="scientific">Colletotrichum lupini</name>
    <dbReference type="NCBI Taxonomy" id="145971"/>
    <lineage>
        <taxon>Eukaryota</taxon>
        <taxon>Fungi</taxon>
        <taxon>Dikarya</taxon>
        <taxon>Ascomycota</taxon>
        <taxon>Pezizomycotina</taxon>
        <taxon>Sordariomycetes</taxon>
        <taxon>Hypocreomycetidae</taxon>
        <taxon>Glomerellales</taxon>
        <taxon>Glomerellaceae</taxon>
        <taxon>Colletotrichum</taxon>
        <taxon>Colletotrichum acutatum species complex</taxon>
    </lineage>
</organism>
<dbReference type="GeneID" id="73334762"/>
<dbReference type="RefSeq" id="XP_049135709.1">
    <property type="nucleotide sequence ID" value="XM_049279752.1"/>
</dbReference>
<protein>
    <submittedName>
        <fullName evidence="1">Uncharacterized protein</fullName>
    </submittedName>
</protein>
<keyword evidence="2" id="KW-1185">Reference proteome</keyword>
<reference evidence="1" key="1">
    <citation type="journal article" date="2021" name="Mol. Plant Microbe Interact.">
        <title>Complete Genome Sequence of the Plant-Pathogenic Fungus Colletotrichum lupini.</title>
        <authorList>
            <person name="Baroncelli R."/>
            <person name="Pensec F."/>
            <person name="Da Lio D."/>
            <person name="Boufleur T."/>
            <person name="Vicente I."/>
            <person name="Sarrocco S."/>
            <person name="Picot A."/>
            <person name="Baraldi E."/>
            <person name="Sukno S."/>
            <person name="Thon M."/>
            <person name="Le Floch G."/>
        </authorList>
    </citation>
    <scope>NUCLEOTIDE SEQUENCE</scope>
    <source>
        <strain evidence="1">IMI 504893</strain>
    </source>
</reference>
<dbReference type="KEGG" id="clup:CLUP02_00705"/>
<dbReference type="EMBL" id="CP019471">
    <property type="protein sequence ID" value="UQC74058.1"/>
    <property type="molecule type" value="Genomic_DNA"/>
</dbReference>
<dbReference type="AlphaFoldDB" id="A0A9Q8SBL4"/>
<proteinExistence type="predicted"/>
<gene>
    <name evidence="1" type="ORF">CLUP02_00705</name>
</gene>
<sequence>MMGVPFVELRPVYRHRVHTTLQCINRKFPFLEASQPLKIVPARVELSAGAVRTPSWNCRVLQRPSNGSVRAHGPVFDDDAENRQREKRLHNGALPSYLPFAAHQNIDVISSGPIRDARGFILPQPPVPQTMQPQTLCAMCTARRHVCTRQQTTMHVCSHDRSTDDIGTVSRKTLKRNNFQVWALHLVNAVAHLSLENQSCSRHDGRASFSTNPSSCLKSIPPRLGCSRVAPGQDPKIPRPLNIVEEGKQTESPLTVEYRLLVNLLCNKHSSRELQPSAKILKFKAEIIEYHSLCQLSYAACGAIIAAMPRVNKRPSLSTSYQHPTVYKINEAYGNTPKEIKLIFSPQFESIFSKVSHVGREAGVSSKVGTYHTTRINQKTYNSRYALVVTDPTTNPALIGLSMGERTGSRIFQWKEVCVVVKSGIPEPSLDSTKEHERDNREYVPCRIVLLQTSWAT</sequence>